<dbReference type="Proteomes" id="UP001244341">
    <property type="component" value="Chromosome 2b"/>
</dbReference>
<evidence type="ECO:0000313" key="2">
    <source>
        <dbReference type="EMBL" id="WIA10839.1"/>
    </source>
</evidence>
<dbReference type="PROSITE" id="PS50280">
    <property type="entry name" value="SET"/>
    <property type="match status" value="1"/>
</dbReference>
<evidence type="ECO:0000313" key="3">
    <source>
        <dbReference type="Proteomes" id="UP001244341"/>
    </source>
</evidence>
<gene>
    <name evidence="2" type="ORF">OEZ85_011005</name>
</gene>
<dbReference type="Gene3D" id="2.170.270.10">
    <property type="entry name" value="SET domain"/>
    <property type="match status" value="1"/>
</dbReference>
<dbReference type="InterPro" id="IPR046341">
    <property type="entry name" value="SET_dom_sf"/>
</dbReference>
<accession>A0ABY8TNY4</accession>
<name>A0ABY8TNY4_TETOB</name>
<sequence length="395" mass="42730">MYATVGDGVEVRASTIANAGNGLFASAFFDKGTLITEYCGKAEWALEEQQKPASQLTHHRARGDGWVIAGLQTQVYGLGGASFANDPIHDRSLANSRLVNKRDPATAGVTNRVFLQASADIAPGQEIFVSYGNTYWKRSSSHTCPVCRKLPLSGSEPAFSMMPWGTKQGVTGSNCYDYSLNDYRNHRPAKTTPGDKAWDAPTRLLLRQHAKFDKCQDVVPGILADNPGSVYREAASNPCKQGYSKIQAYVGGPSDDGFGDFHFYRQNKDVEYVTEAGDTPAKVAGFLGIPVERVLDAAAGSSSRTTRHRRDAALPVGTTLLLRDANVWSHKAGWATGALLKDSCGKAIHDPRRACRSHAVDYSKYCGSYCVKVGATTTAQRAPPLLMRDANSRTA</sequence>
<keyword evidence="3" id="KW-1185">Reference proteome</keyword>
<feature type="domain" description="SET" evidence="1">
    <location>
        <begin position="7"/>
        <end position="132"/>
    </location>
</feature>
<dbReference type="EMBL" id="CP126209">
    <property type="protein sequence ID" value="WIA10839.1"/>
    <property type="molecule type" value="Genomic_DNA"/>
</dbReference>
<evidence type="ECO:0000259" key="1">
    <source>
        <dbReference type="PROSITE" id="PS50280"/>
    </source>
</evidence>
<dbReference type="SUPFAM" id="SSF82199">
    <property type="entry name" value="SET domain"/>
    <property type="match status" value="1"/>
</dbReference>
<organism evidence="2 3">
    <name type="scientific">Tetradesmus obliquus</name>
    <name type="common">Green alga</name>
    <name type="synonym">Acutodesmus obliquus</name>
    <dbReference type="NCBI Taxonomy" id="3088"/>
    <lineage>
        <taxon>Eukaryota</taxon>
        <taxon>Viridiplantae</taxon>
        <taxon>Chlorophyta</taxon>
        <taxon>core chlorophytes</taxon>
        <taxon>Chlorophyceae</taxon>
        <taxon>CS clade</taxon>
        <taxon>Sphaeropleales</taxon>
        <taxon>Scenedesmaceae</taxon>
        <taxon>Tetradesmus</taxon>
    </lineage>
</organism>
<proteinExistence type="predicted"/>
<protein>
    <recommendedName>
        <fullName evidence="1">SET domain-containing protein</fullName>
    </recommendedName>
</protein>
<dbReference type="InterPro" id="IPR001214">
    <property type="entry name" value="SET_dom"/>
</dbReference>
<reference evidence="2 3" key="1">
    <citation type="submission" date="2023-05" db="EMBL/GenBank/DDBJ databases">
        <title>A 100% complete, gapless, phased diploid assembly of the Scenedesmus obliquus UTEX 3031 genome.</title>
        <authorList>
            <person name="Biondi T.C."/>
            <person name="Hanschen E.R."/>
            <person name="Kwon T."/>
            <person name="Eng W."/>
            <person name="Kruse C.P.S."/>
            <person name="Koehler S.I."/>
            <person name="Kunde Y."/>
            <person name="Gleasner C.D."/>
            <person name="You Mak K.T."/>
            <person name="Polle J."/>
            <person name="Hovde B.T."/>
            <person name="Starkenburg S.R."/>
        </authorList>
    </citation>
    <scope>NUCLEOTIDE SEQUENCE [LARGE SCALE GENOMIC DNA]</scope>
    <source>
        <strain evidence="2 3">DOE0152z</strain>
    </source>
</reference>
<dbReference type="Pfam" id="PF00856">
    <property type="entry name" value="SET"/>
    <property type="match status" value="1"/>
</dbReference>